<protein>
    <submittedName>
        <fullName evidence="1">2'-5' RNA ligase family protein</fullName>
    </submittedName>
</protein>
<keyword evidence="2" id="KW-1185">Reference proteome</keyword>
<evidence type="ECO:0000313" key="1">
    <source>
        <dbReference type="EMBL" id="MFC0313718.1"/>
    </source>
</evidence>
<accession>A0ABV6H4C1</accession>
<proteinExistence type="predicted"/>
<evidence type="ECO:0000313" key="2">
    <source>
        <dbReference type="Proteomes" id="UP001589783"/>
    </source>
</evidence>
<comment type="caution">
    <text evidence="1">The sequence shown here is derived from an EMBL/GenBank/DDBJ whole genome shotgun (WGS) entry which is preliminary data.</text>
</comment>
<keyword evidence="1" id="KW-0436">Ligase</keyword>
<dbReference type="RefSeq" id="WP_382360421.1">
    <property type="nucleotide sequence ID" value="NZ_JBHLWV010000011.1"/>
</dbReference>
<dbReference type="Proteomes" id="UP001589783">
    <property type="component" value="Unassembled WGS sequence"/>
</dbReference>
<organism evidence="1 2">
    <name type="scientific">Gordonia phosphorivorans</name>
    <dbReference type="NCBI Taxonomy" id="1056982"/>
    <lineage>
        <taxon>Bacteria</taxon>
        <taxon>Bacillati</taxon>
        <taxon>Actinomycetota</taxon>
        <taxon>Actinomycetes</taxon>
        <taxon>Mycobacteriales</taxon>
        <taxon>Gordoniaceae</taxon>
        <taxon>Gordonia</taxon>
    </lineage>
</organism>
<dbReference type="SUPFAM" id="SSF55144">
    <property type="entry name" value="LigT-like"/>
    <property type="match status" value="1"/>
</dbReference>
<dbReference type="Pfam" id="PF13563">
    <property type="entry name" value="2_5_RNA_ligase2"/>
    <property type="match status" value="1"/>
</dbReference>
<sequence length="185" mass="19729">MAHSLELLPDEQTDRVLRAAWARLADAGLRSRRRPASPTDRPHCTLIAAPHISPAADALLDALAPGLPLAARIGPPVILAGHGRYTLAASVVPDAALLALHAQASAAVDAFAERVFAHTRPGRWTAHLTLARRLTAEQVGEALRLIDWPEQEIAFTAVRRWDGDAAAEVVVRARPPEAADLDSGP</sequence>
<dbReference type="Gene3D" id="3.90.1140.10">
    <property type="entry name" value="Cyclic phosphodiesterase"/>
    <property type="match status" value="1"/>
</dbReference>
<gene>
    <name evidence="1" type="ORF">ACFFJD_02470</name>
</gene>
<dbReference type="InterPro" id="IPR009097">
    <property type="entry name" value="Cyclic_Pdiesterase"/>
</dbReference>
<name>A0ABV6H4C1_9ACTN</name>
<dbReference type="EMBL" id="JBHLWV010000011">
    <property type="protein sequence ID" value="MFC0313718.1"/>
    <property type="molecule type" value="Genomic_DNA"/>
</dbReference>
<dbReference type="GO" id="GO:0016874">
    <property type="term" value="F:ligase activity"/>
    <property type="evidence" value="ECO:0007669"/>
    <property type="project" value="UniProtKB-KW"/>
</dbReference>
<reference evidence="1 2" key="1">
    <citation type="submission" date="2024-09" db="EMBL/GenBank/DDBJ databases">
        <authorList>
            <person name="Sun Q."/>
            <person name="Mori K."/>
        </authorList>
    </citation>
    <scope>NUCLEOTIDE SEQUENCE [LARGE SCALE GENOMIC DNA]</scope>
    <source>
        <strain evidence="1 2">CCM 7957</strain>
    </source>
</reference>